<evidence type="ECO:0000313" key="3">
    <source>
        <dbReference type="Proteomes" id="UP000199392"/>
    </source>
</evidence>
<sequence length="138" mass="14806">MAVDRTRVRNNGILALAFAMTPGLATAQEESAVAVPSGMPVTFYDSSLDSGTAVERFRFLAPRIGGSSPLSYDEVAPDMQHLCDSFALPRLGEEAVIPSLIVISLMAEPVEVGVTSSEIRQYFEAYSPQGGTCVWEAF</sequence>
<protein>
    <recommendedName>
        <fullName evidence="4">Acetolactate synthase</fullName>
    </recommendedName>
</protein>
<evidence type="ECO:0000313" key="2">
    <source>
        <dbReference type="EMBL" id="SFS67631.1"/>
    </source>
</evidence>
<evidence type="ECO:0000256" key="1">
    <source>
        <dbReference type="SAM" id="SignalP"/>
    </source>
</evidence>
<proteinExistence type="predicted"/>
<dbReference type="InterPro" id="IPR045467">
    <property type="entry name" value="DUF6497"/>
</dbReference>
<dbReference type="RefSeq" id="WP_245696028.1">
    <property type="nucleotide sequence ID" value="NZ_FNCL01000003.1"/>
</dbReference>
<feature type="chain" id="PRO_5011751411" description="Acetolactate synthase" evidence="1">
    <location>
        <begin position="28"/>
        <end position="138"/>
    </location>
</feature>
<dbReference type="AlphaFoldDB" id="A0A1I6RSF1"/>
<evidence type="ECO:0008006" key="4">
    <source>
        <dbReference type="Google" id="ProtNLM"/>
    </source>
</evidence>
<keyword evidence="3" id="KW-1185">Reference proteome</keyword>
<dbReference type="STRING" id="311180.SAMN04488050_103356"/>
<reference evidence="3" key="1">
    <citation type="submission" date="2016-10" db="EMBL/GenBank/DDBJ databases">
        <authorList>
            <person name="Varghese N."/>
            <person name="Submissions S."/>
        </authorList>
    </citation>
    <scope>NUCLEOTIDE SEQUENCE [LARGE SCALE GENOMIC DNA]</scope>
    <source>
        <strain evidence="3">DSM 26894</strain>
    </source>
</reference>
<gene>
    <name evidence="2" type="ORF">SAMN04488050_103356</name>
</gene>
<dbReference type="EMBL" id="FOZW01000003">
    <property type="protein sequence ID" value="SFS67631.1"/>
    <property type="molecule type" value="Genomic_DNA"/>
</dbReference>
<dbReference type="Pfam" id="PF20107">
    <property type="entry name" value="DUF6497"/>
    <property type="match status" value="1"/>
</dbReference>
<name>A0A1I6RSF1_9RHOB</name>
<feature type="signal peptide" evidence="1">
    <location>
        <begin position="1"/>
        <end position="27"/>
    </location>
</feature>
<keyword evidence="1" id="KW-0732">Signal</keyword>
<dbReference type="Proteomes" id="UP000199392">
    <property type="component" value="Unassembled WGS sequence"/>
</dbReference>
<organism evidence="2 3">
    <name type="scientific">Alloyangia pacifica</name>
    <dbReference type="NCBI Taxonomy" id="311180"/>
    <lineage>
        <taxon>Bacteria</taxon>
        <taxon>Pseudomonadati</taxon>
        <taxon>Pseudomonadota</taxon>
        <taxon>Alphaproteobacteria</taxon>
        <taxon>Rhodobacterales</taxon>
        <taxon>Roseobacteraceae</taxon>
        <taxon>Alloyangia</taxon>
    </lineage>
</organism>
<accession>A0A1I6RSF1</accession>